<protein>
    <recommendedName>
        <fullName evidence="3">DUF29 domain-containing protein</fullName>
    </recommendedName>
</protein>
<evidence type="ECO:0000313" key="2">
    <source>
        <dbReference type="Proteomes" id="UP000019184"/>
    </source>
</evidence>
<sequence>MTAATYETDFYAWTQQQAALIRQGLFSELDTAHLAEEIEDMGNSNRFALESYLSNVIVHLLKWKYQPERRCTSWELTIINGRHQIEKRLKNSPSLKPKLPEIIEGEYRLSRRNASGETGLPLATFPEHCPFSVDEITGDYWPD</sequence>
<dbReference type="RefSeq" id="WP_034433744.1">
    <property type="nucleotide sequence ID" value="NZ_CBTK010000204.1"/>
</dbReference>
<dbReference type="Gene3D" id="1.20.1220.20">
    <property type="entry name" value="Uncharcterised protein PF01724"/>
    <property type="match status" value="1"/>
</dbReference>
<dbReference type="OrthoDB" id="5766125at2"/>
<organism evidence="1 2">
    <name type="scientific">Candidatus Contendobacter odensis Run_B_J11</name>
    <dbReference type="NCBI Taxonomy" id="1400861"/>
    <lineage>
        <taxon>Bacteria</taxon>
        <taxon>Pseudomonadati</taxon>
        <taxon>Pseudomonadota</taxon>
        <taxon>Gammaproteobacteria</taxon>
        <taxon>Candidatus Competibacteraceae</taxon>
        <taxon>Candidatus Contendibacter</taxon>
    </lineage>
</organism>
<name>A0A7U7GDD4_9GAMM</name>
<evidence type="ECO:0008006" key="3">
    <source>
        <dbReference type="Google" id="ProtNLM"/>
    </source>
</evidence>
<reference evidence="1 2" key="1">
    <citation type="journal article" date="2014" name="ISME J.">
        <title>Candidatus Competibacter-lineage genomes retrieved from metagenomes reveal functional metabolic diversity.</title>
        <authorList>
            <person name="McIlroy S.J."/>
            <person name="Albertsen M."/>
            <person name="Andresen E.K."/>
            <person name="Saunders A.M."/>
            <person name="Kristiansen R."/>
            <person name="Stokholm-Bjerregaard M."/>
            <person name="Nielsen K.L."/>
            <person name="Nielsen P.H."/>
        </authorList>
    </citation>
    <scope>NUCLEOTIDE SEQUENCE [LARGE SCALE GENOMIC DNA]</scope>
    <source>
        <strain evidence="1 2">Run_B_J11</strain>
    </source>
</reference>
<comment type="caution">
    <text evidence="1">The sequence shown here is derived from an EMBL/GenBank/DDBJ whole genome shotgun (WGS) entry which is preliminary data.</text>
</comment>
<keyword evidence="2" id="KW-1185">Reference proteome</keyword>
<dbReference type="Proteomes" id="UP000019184">
    <property type="component" value="Unassembled WGS sequence"/>
</dbReference>
<proteinExistence type="predicted"/>
<dbReference type="PANTHER" id="PTHR34235">
    <property type="entry name" value="SLR1203 PROTEIN-RELATED"/>
    <property type="match status" value="1"/>
</dbReference>
<accession>A0A7U7GDD4</accession>
<dbReference type="InterPro" id="IPR002636">
    <property type="entry name" value="DUF29"/>
</dbReference>
<dbReference type="Pfam" id="PF01724">
    <property type="entry name" value="DUF29"/>
    <property type="match status" value="1"/>
</dbReference>
<dbReference type="EMBL" id="CBTK010000204">
    <property type="protein sequence ID" value="CDH45734.1"/>
    <property type="molecule type" value="Genomic_DNA"/>
</dbReference>
<dbReference type="AlphaFoldDB" id="A0A7U7GDD4"/>
<evidence type="ECO:0000313" key="1">
    <source>
        <dbReference type="EMBL" id="CDH45734.1"/>
    </source>
</evidence>
<gene>
    <name evidence="1" type="ORF">BN874_2820004</name>
</gene>